<dbReference type="GO" id="GO:0005851">
    <property type="term" value="C:eukaryotic translation initiation factor 2B complex"/>
    <property type="evidence" value="ECO:0007669"/>
    <property type="project" value="TreeGrafter"/>
</dbReference>
<dbReference type="Proteomes" id="UP000237000">
    <property type="component" value="Unassembled WGS sequence"/>
</dbReference>
<feature type="domain" description="W2" evidence="1">
    <location>
        <begin position="1"/>
        <end position="69"/>
    </location>
</feature>
<dbReference type="PANTHER" id="PTHR45887">
    <property type="entry name" value="TRANSLATION INITIATION FACTOR EIF-2B SUBUNIT EPSILON"/>
    <property type="match status" value="1"/>
</dbReference>
<dbReference type="SUPFAM" id="SSF48371">
    <property type="entry name" value="ARM repeat"/>
    <property type="match status" value="1"/>
</dbReference>
<dbReference type="SMART" id="SM00515">
    <property type="entry name" value="eIF5C"/>
    <property type="match status" value="1"/>
</dbReference>
<dbReference type="Gene3D" id="1.25.40.180">
    <property type="match status" value="1"/>
</dbReference>
<dbReference type="EMBL" id="JXTC01000210">
    <property type="protein sequence ID" value="PON81688.1"/>
    <property type="molecule type" value="Genomic_DNA"/>
</dbReference>
<dbReference type="GO" id="GO:0003743">
    <property type="term" value="F:translation initiation factor activity"/>
    <property type="evidence" value="ECO:0007669"/>
    <property type="project" value="TreeGrafter"/>
</dbReference>
<dbReference type="InterPro" id="IPR051956">
    <property type="entry name" value="eIF2B_epsilon"/>
</dbReference>
<dbReference type="OrthoDB" id="1724583at2759"/>
<dbReference type="GO" id="GO:0005085">
    <property type="term" value="F:guanyl-nucleotide exchange factor activity"/>
    <property type="evidence" value="ECO:0007669"/>
    <property type="project" value="TreeGrafter"/>
</dbReference>
<proteinExistence type="predicted"/>
<dbReference type="GO" id="GO:0031369">
    <property type="term" value="F:translation initiation factor binding"/>
    <property type="evidence" value="ECO:0007669"/>
    <property type="project" value="TreeGrafter"/>
</dbReference>
<dbReference type="PANTHER" id="PTHR45887:SF1">
    <property type="entry name" value="TRANSLATION INITIATION FACTOR EIF-2B SUBUNIT EPSILON"/>
    <property type="match status" value="1"/>
</dbReference>
<dbReference type="InParanoid" id="A0A2P5E830"/>
<organism evidence="2 3">
    <name type="scientific">Trema orientale</name>
    <name type="common">Charcoal tree</name>
    <name type="synonym">Celtis orientalis</name>
    <dbReference type="NCBI Taxonomy" id="63057"/>
    <lineage>
        <taxon>Eukaryota</taxon>
        <taxon>Viridiplantae</taxon>
        <taxon>Streptophyta</taxon>
        <taxon>Embryophyta</taxon>
        <taxon>Tracheophyta</taxon>
        <taxon>Spermatophyta</taxon>
        <taxon>Magnoliopsida</taxon>
        <taxon>eudicotyledons</taxon>
        <taxon>Gunneridae</taxon>
        <taxon>Pentapetalae</taxon>
        <taxon>rosids</taxon>
        <taxon>fabids</taxon>
        <taxon>Rosales</taxon>
        <taxon>Cannabaceae</taxon>
        <taxon>Trema</taxon>
    </lineage>
</organism>
<sequence length="88" mass="10629">MCLEHAREFFWSFTTILFHLYDQEVVQEDAILRWDDEKKDADESDKTFVKQAEKFIQWLREAPEEDDDEDKERKRLVAASAFDVRSQL</sequence>
<name>A0A2P5E830_TREOI</name>
<protein>
    <submittedName>
        <fullName evidence="2">W2 domain containing protein</fullName>
    </submittedName>
</protein>
<gene>
    <name evidence="2" type="ORF">TorRG33x02_225070</name>
</gene>
<dbReference type="PROSITE" id="PS51363">
    <property type="entry name" value="W2"/>
    <property type="match status" value="1"/>
</dbReference>
<keyword evidence="3" id="KW-1185">Reference proteome</keyword>
<dbReference type="InterPro" id="IPR016024">
    <property type="entry name" value="ARM-type_fold"/>
</dbReference>
<reference evidence="3" key="1">
    <citation type="submission" date="2016-06" db="EMBL/GenBank/DDBJ databases">
        <title>Parallel loss of symbiosis genes in relatives of nitrogen-fixing non-legume Parasponia.</title>
        <authorList>
            <person name="Van Velzen R."/>
            <person name="Holmer R."/>
            <person name="Bu F."/>
            <person name="Rutten L."/>
            <person name="Van Zeijl A."/>
            <person name="Liu W."/>
            <person name="Santuari L."/>
            <person name="Cao Q."/>
            <person name="Sharma T."/>
            <person name="Shen D."/>
            <person name="Roswanjaya Y."/>
            <person name="Wardhani T."/>
            <person name="Kalhor M.S."/>
            <person name="Jansen J."/>
            <person name="Van den Hoogen J."/>
            <person name="Gungor B."/>
            <person name="Hartog M."/>
            <person name="Hontelez J."/>
            <person name="Verver J."/>
            <person name="Yang W.-C."/>
            <person name="Schijlen E."/>
            <person name="Repin R."/>
            <person name="Schilthuizen M."/>
            <person name="Schranz E."/>
            <person name="Heidstra R."/>
            <person name="Miyata K."/>
            <person name="Fedorova E."/>
            <person name="Kohlen W."/>
            <person name="Bisseling T."/>
            <person name="Smit S."/>
            <person name="Geurts R."/>
        </authorList>
    </citation>
    <scope>NUCLEOTIDE SEQUENCE [LARGE SCALE GENOMIC DNA]</scope>
    <source>
        <strain evidence="3">cv. RG33-2</strain>
    </source>
</reference>
<comment type="caution">
    <text evidence="2">The sequence shown here is derived from an EMBL/GenBank/DDBJ whole genome shotgun (WGS) entry which is preliminary data.</text>
</comment>
<dbReference type="STRING" id="63057.A0A2P5E830"/>
<dbReference type="Pfam" id="PF02020">
    <property type="entry name" value="W2"/>
    <property type="match status" value="1"/>
</dbReference>
<dbReference type="AlphaFoldDB" id="A0A2P5E830"/>
<evidence type="ECO:0000259" key="1">
    <source>
        <dbReference type="PROSITE" id="PS51363"/>
    </source>
</evidence>
<dbReference type="InterPro" id="IPR003307">
    <property type="entry name" value="W2_domain"/>
</dbReference>
<evidence type="ECO:0000313" key="2">
    <source>
        <dbReference type="EMBL" id="PON81688.1"/>
    </source>
</evidence>
<evidence type="ECO:0000313" key="3">
    <source>
        <dbReference type="Proteomes" id="UP000237000"/>
    </source>
</evidence>
<accession>A0A2P5E830</accession>